<dbReference type="Gene3D" id="1.10.3720.10">
    <property type="entry name" value="MetI-like"/>
    <property type="match status" value="2"/>
</dbReference>
<dbReference type="InterPro" id="IPR000515">
    <property type="entry name" value="MetI-like"/>
</dbReference>
<comment type="caution">
    <text evidence="13">The sequence shown here is derived from an EMBL/GenBank/DDBJ whole genome shotgun (WGS) entry which is preliminary data.</text>
</comment>
<feature type="transmembrane region" description="Helical" evidence="11">
    <location>
        <begin position="29"/>
        <end position="47"/>
    </location>
</feature>
<feature type="transmembrane region" description="Helical" evidence="11">
    <location>
        <begin position="416"/>
        <end position="441"/>
    </location>
</feature>
<dbReference type="InterPro" id="IPR005947">
    <property type="entry name" value="ThiP_ABC_transpt"/>
</dbReference>
<comment type="subcellular location">
    <subcellularLocation>
        <location evidence="1">Cell inner membrane</location>
        <topology evidence="1">Multi-pass membrane protein</topology>
    </subcellularLocation>
    <subcellularLocation>
        <location evidence="11">Cell membrane</location>
        <topology evidence="11">Multi-pass membrane protein</topology>
    </subcellularLocation>
</comment>
<keyword evidence="8" id="KW-0677">Repeat</keyword>
<dbReference type="Proteomes" id="UP000003394">
    <property type="component" value="Unassembled WGS sequence"/>
</dbReference>
<feature type="transmembrane region" description="Helical" evidence="11">
    <location>
        <begin position="343"/>
        <end position="366"/>
    </location>
</feature>
<dbReference type="PANTHER" id="PTHR30183">
    <property type="entry name" value="MOLYBDENUM TRANSPORT SYSTEM PERMEASE PROTEIN MODB"/>
    <property type="match status" value="1"/>
</dbReference>
<feature type="transmembrane region" description="Helical" evidence="11">
    <location>
        <begin position="378"/>
        <end position="404"/>
    </location>
</feature>
<gene>
    <name evidence="13" type="primary">thiP</name>
    <name evidence="13" type="ORF">AM202_0251</name>
</gene>
<organism evidence="13 14">
    <name type="scientific">Actinobacillus minor 202</name>
    <dbReference type="NCBI Taxonomy" id="591023"/>
    <lineage>
        <taxon>Bacteria</taxon>
        <taxon>Pseudomonadati</taxon>
        <taxon>Pseudomonadota</taxon>
        <taxon>Gammaproteobacteria</taxon>
        <taxon>Pasteurellales</taxon>
        <taxon>Pasteurellaceae</taxon>
        <taxon>Actinobacillus</taxon>
    </lineage>
</organism>
<feature type="transmembrane region" description="Helical" evidence="11">
    <location>
        <begin position="518"/>
        <end position="536"/>
    </location>
</feature>
<dbReference type="Pfam" id="PF00528">
    <property type="entry name" value="BPD_transp_1"/>
    <property type="match status" value="1"/>
</dbReference>
<dbReference type="SUPFAM" id="SSF161098">
    <property type="entry name" value="MetI-like"/>
    <property type="match status" value="2"/>
</dbReference>
<evidence type="ECO:0000256" key="4">
    <source>
        <dbReference type="ARBA" id="ARBA00022448"/>
    </source>
</evidence>
<keyword evidence="5" id="KW-1003">Cell membrane</keyword>
<dbReference type="CDD" id="cd06261">
    <property type="entry name" value="TM_PBP2"/>
    <property type="match status" value="1"/>
</dbReference>
<reference evidence="13 14" key="1">
    <citation type="journal article" date="2010" name="Vet. Microbiol.">
        <title>Production of haemolysins by strains of the Actinobacillus minor/porcitonsillarum complex.</title>
        <authorList>
            <person name="Arya G."/>
            <person name="Niven D.F."/>
        </authorList>
    </citation>
    <scope>NUCLEOTIDE SEQUENCE [LARGE SCALE GENOMIC DNA]</scope>
    <source>
        <strain evidence="14">strain 202</strain>
    </source>
</reference>
<feature type="transmembrane region" description="Helical" evidence="11">
    <location>
        <begin position="477"/>
        <end position="498"/>
    </location>
</feature>
<evidence type="ECO:0000256" key="1">
    <source>
        <dbReference type="ARBA" id="ARBA00004429"/>
    </source>
</evidence>
<feature type="transmembrane region" description="Helical" evidence="11">
    <location>
        <begin position="99"/>
        <end position="125"/>
    </location>
</feature>
<feature type="transmembrane region" description="Helical" evidence="11">
    <location>
        <begin position="305"/>
        <end position="331"/>
    </location>
</feature>
<comment type="subunit">
    <text evidence="2">The complex is composed of two ATP-binding proteins (ThiQ), two transmembrane proteins (ThiP) and a solute-binding protein (ThiB).</text>
</comment>
<evidence type="ECO:0000256" key="9">
    <source>
        <dbReference type="ARBA" id="ARBA00022989"/>
    </source>
</evidence>
<sequence>MVNSHRYFFRTIIMSNFSPTAFFTKQTAWLIYFSLIGLYAFSLWALVQHQQAESFFSWQEMKHILAYSSYQALLSALISTGLGILLAKAFFYLDFKGKAFLYNAIQFVWALPSLVIIFAVIGIWGNSGWLAQLWQTFGFSWQFNVYGLQGILIAHCLLNIPLVTKYSLSALMQIPSSQYQLATQLNLTGWAYFQIVELPALKRLLPYVFMTVFLICFTSFPIVLMLGGSPKYSTLEVAIYQAVSFEFDFAKAVKLIAVQLVVGLGLQVILFLVSQRAFQTKLETLSIDIWKPKVQGFQKVCLQSLLWLQSLLIILPLVSVIWAGITVSHFVERLLNPLLWEAVFFSTMLSLIASLTALSISYFIALEARKLLFRQQKLRYALLSSAVTYPLILPVFLLAVGLFLLLKNVELSTVQLLWLVGLCNGMTLLPFIYPLLFAPLWQTLTTQDKLAKSLGLSGFQRWWVAEKHYLIRPFAQAFALAMSASLGSFAVIAFFGSPDFSSLPYLLYQQLGSYRTEDAAVTAFILMLFTFLPFLLTRTKA</sequence>
<keyword evidence="4 11" id="KW-0813">Transport</keyword>
<feature type="transmembrane region" description="Helical" evidence="11">
    <location>
        <begin position="252"/>
        <end position="273"/>
    </location>
</feature>
<feature type="domain" description="ABC transmembrane type-1" evidence="12">
    <location>
        <begin position="65"/>
        <end position="268"/>
    </location>
</feature>
<evidence type="ECO:0000256" key="3">
    <source>
        <dbReference type="ARBA" id="ARBA00016947"/>
    </source>
</evidence>
<accession>A0ABM9XIC9</accession>
<evidence type="ECO:0000256" key="7">
    <source>
        <dbReference type="ARBA" id="ARBA00022692"/>
    </source>
</evidence>
<protein>
    <recommendedName>
        <fullName evidence="3">Thiamine transport system permease protein ThiP</fullName>
    </recommendedName>
</protein>
<name>A0ABM9XIC9_9PAST</name>
<dbReference type="NCBIfam" id="TIGR01253">
    <property type="entry name" value="thiP"/>
    <property type="match status" value="1"/>
</dbReference>
<dbReference type="EMBL" id="ACFT01000008">
    <property type="protein sequence ID" value="EEF15921.1"/>
    <property type="molecule type" value="Genomic_DNA"/>
</dbReference>
<evidence type="ECO:0000313" key="14">
    <source>
        <dbReference type="Proteomes" id="UP000003394"/>
    </source>
</evidence>
<evidence type="ECO:0000256" key="11">
    <source>
        <dbReference type="RuleBase" id="RU363032"/>
    </source>
</evidence>
<evidence type="ECO:0000256" key="6">
    <source>
        <dbReference type="ARBA" id="ARBA00022519"/>
    </source>
</evidence>
<keyword evidence="9 11" id="KW-1133">Transmembrane helix</keyword>
<feature type="transmembrane region" description="Helical" evidence="11">
    <location>
        <begin position="67"/>
        <end position="87"/>
    </location>
</feature>
<feature type="transmembrane region" description="Helical" evidence="11">
    <location>
        <begin position="145"/>
        <end position="164"/>
    </location>
</feature>
<evidence type="ECO:0000313" key="13">
    <source>
        <dbReference type="EMBL" id="EEF15921.1"/>
    </source>
</evidence>
<feature type="domain" description="ABC transmembrane type-1" evidence="12">
    <location>
        <begin position="343"/>
        <end position="537"/>
    </location>
</feature>
<keyword evidence="6" id="KW-0997">Cell inner membrane</keyword>
<keyword evidence="10 11" id="KW-0472">Membrane</keyword>
<dbReference type="PANTHER" id="PTHR30183:SF9">
    <property type="entry name" value="THIAMINE TRANSPORT SYSTEM PERMEASE PROTEIN THIP"/>
    <property type="match status" value="1"/>
</dbReference>
<comment type="similarity">
    <text evidence="11">Belongs to the binding-protein-dependent transport system permease family.</text>
</comment>
<keyword evidence="7 11" id="KW-0812">Transmembrane</keyword>
<proteinExistence type="inferred from homology"/>
<keyword evidence="14" id="KW-1185">Reference proteome</keyword>
<evidence type="ECO:0000256" key="5">
    <source>
        <dbReference type="ARBA" id="ARBA00022475"/>
    </source>
</evidence>
<evidence type="ECO:0000256" key="10">
    <source>
        <dbReference type="ARBA" id="ARBA00023136"/>
    </source>
</evidence>
<evidence type="ECO:0000256" key="8">
    <source>
        <dbReference type="ARBA" id="ARBA00022737"/>
    </source>
</evidence>
<dbReference type="InterPro" id="IPR035906">
    <property type="entry name" value="MetI-like_sf"/>
</dbReference>
<evidence type="ECO:0000256" key="2">
    <source>
        <dbReference type="ARBA" id="ARBA00011650"/>
    </source>
</evidence>
<feature type="transmembrane region" description="Helical" evidence="11">
    <location>
        <begin position="204"/>
        <end position="226"/>
    </location>
</feature>
<evidence type="ECO:0000259" key="12">
    <source>
        <dbReference type="PROSITE" id="PS50928"/>
    </source>
</evidence>
<dbReference type="PROSITE" id="PS50928">
    <property type="entry name" value="ABC_TM1"/>
    <property type="match status" value="2"/>
</dbReference>